<organism evidence="2 3">
    <name type="scientific">Halotia branconii CENA392</name>
    <dbReference type="NCBI Taxonomy" id="1539056"/>
    <lineage>
        <taxon>Bacteria</taxon>
        <taxon>Bacillati</taxon>
        <taxon>Cyanobacteriota</taxon>
        <taxon>Cyanophyceae</taxon>
        <taxon>Nostocales</taxon>
        <taxon>Nodulariaceae</taxon>
        <taxon>Halotia</taxon>
    </lineage>
</organism>
<dbReference type="Pfam" id="PF01381">
    <property type="entry name" value="HTH_3"/>
    <property type="match status" value="1"/>
</dbReference>
<dbReference type="Proteomes" id="UP001223520">
    <property type="component" value="Chromosome"/>
</dbReference>
<evidence type="ECO:0000313" key="2">
    <source>
        <dbReference type="EMBL" id="WGV26189.1"/>
    </source>
</evidence>
<proteinExistence type="predicted"/>
<dbReference type="RefSeq" id="WP_281483444.1">
    <property type="nucleotide sequence ID" value="NZ_CP124543.1"/>
</dbReference>
<dbReference type="SMART" id="SM00530">
    <property type="entry name" value="HTH_XRE"/>
    <property type="match status" value="1"/>
</dbReference>
<protein>
    <submittedName>
        <fullName evidence="2">Helix-turn-helix transcriptional regulator</fullName>
    </submittedName>
</protein>
<evidence type="ECO:0000313" key="3">
    <source>
        <dbReference type="Proteomes" id="UP001223520"/>
    </source>
</evidence>
<dbReference type="GO" id="GO:0003677">
    <property type="term" value="F:DNA binding"/>
    <property type="evidence" value="ECO:0007669"/>
    <property type="project" value="InterPro"/>
</dbReference>
<dbReference type="InterPro" id="IPR010982">
    <property type="entry name" value="Lambda_DNA-bd_dom_sf"/>
</dbReference>
<dbReference type="InterPro" id="IPR001387">
    <property type="entry name" value="Cro/C1-type_HTH"/>
</dbReference>
<evidence type="ECO:0000259" key="1">
    <source>
        <dbReference type="PROSITE" id="PS50943"/>
    </source>
</evidence>
<dbReference type="CDD" id="cd00093">
    <property type="entry name" value="HTH_XRE"/>
    <property type="match status" value="1"/>
</dbReference>
<dbReference type="KEGG" id="hbq:QI031_01345"/>
<dbReference type="Gene3D" id="1.10.260.40">
    <property type="entry name" value="lambda repressor-like DNA-binding domains"/>
    <property type="match status" value="1"/>
</dbReference>
<gene>
    <name evidence="2" type="ORF">QI031_01345</name>
</gene>
<dbReference type="EMBL" id="CP124543">
    <property type="protein sequence ID" value="WGV26189.1"/>
    <property type="molecule type" value="Genomic_DNA"/>
</dbReference>
<feature type="domain" description="HTH cro/C1-type" evidence="1">
    <location>
        <begin position="38"/>
        <end position="92"/>
    </location>
</feature>
<dbReference type="SUPFAM" id="SSF47413">
    <property type="entry name" value="lambda repressor-like DNA-binding domains"/>
    <property type="match status" value="1"/>
</dbReference>
<dbReference type="AlphaFoldDB" id="A0AAJ6P9U3"/>
<sequence>MTSKTISWDSIRDEVLADPKVKAEYEALKPEFQFARRVIALRKASGLNQRDFADLVGIQQPQLARIESGKQVPKFETLAKLASGAGYTVEIRFVPTKGKRRQKVQPLTIPAK</sequence>
<name>A0AAJ6P9U3_9CYAN</name>
<dbReference type="PROSITE" id="PS50943">
    <property type="entry name" value="HTH_CROC1"/>
    <property type="match status" value="1"/>
</dbReference>
<accession>A0AAJ6P9U3</accession>
<reference evidence="2 3" key="1">
    <citation type="journal article" date="2023" name="Limnol Oceanogr Lett">
        <title>Environmental adaptations by the intertidal Antarctic cyanobacterium Halotia branconii CENA392 as revealed using long-read genome sequencing.</title>
        <authorList>
            <person name="Dextro R.B."/>
            <person name="Delbaje E."/>
            <person name="Freitas P.N.N."/>
            <person name="Geraldes V."/>
            <person name="Pinto E."/>
            <person name="Long P.F."/>
            <person name="Fiore M.F."/>
        </authorList>
    </citation>
    <scope>NUCLEOTIDE SEQUENCE [LARGE SCALE GENOMIC DNA]</scope>
    <source>
        <strain evidence="2 3">CENA392</strain>
    </source>
</reference>
<keyword evidence="3" id="KW-1185">Reference proteome</keyword>